<organism evidence="2">
    <name type="scientific">uncultured Caudovirales phage</name>
    <dbReference type="NCBI Taxonomy" id="2100421"/>
    <lineage>
        <taxon>Viruses</taxon>
        <taxon>Duplodnaviria</taxon>
        <taxon>Heunggongvirae</taxon>
        <taxon>Uroviricota</taxon>
        <taxon>Caudoviricetes</taxon>
        <taxon>Peduoviridae</taxon>
        <taxon>Maltschvirus</taxon>
        <taxon>Maltschvirus maltsch</taxon>
    </lineage>
</organism>
<feature type="compositionally biased region" description="Polar residues" evidence="1">
    <location>
        <begin position="9"/>
        <end position="19"/>
    </location>
</feature>
<feature type="region of interest" description="Disordered" evidence="1">
    <location>
        <begin position="1"/>
        <end position="76"/>
    </location>
</feature>
<protein>
    <submittedName>
        <fullName evidence="2">Uncharacterized protein</fullName>
    </submittedName>
</protein>
<gene>
    <name evidence="2" type="ORF">UFOVP244_10</name>
</gene>
<feature type="compositionally biased region" description="Polar residues" evidence="1">
    <location>
        <begin position="237"/>
        <end position="256"/>
    </location>
</feature>
<feature type="region of interest" description="Disordered" evidence="1">
    <location>
        <begin position="741"/>
        <end position="780"/>
    </location>
</feature>
<feature type="region of interest" description="Disordered" evidence="1">
    <location>
        <begin position="479"/>
        <end position="533"/>
    </location>
</feature>
<feature type="region of interest" description="Disordered" evidence="1">
    <location>
        <begin position="237"/>
        <end position="289"/>
    </location>
</feature>
<proteinExistence type="predicted"/>
<evidence type="ECO:0000256" key="1">
    <source>
        <dbReference type="SAM" id="MobiDB-lite"/>
    </source>
</evidence>
<evidence type="ECO:0000313" key="2">
    <source>
        <dbReference type="EMBL" id="CAB5220593.1"/>
    </source>
</evidence>
<reference evidence="2" key="1">
    <citation type="submission" date="2020-05" db="EMBL/GenBank/DDBJ databases">
        <authorList>
            <person name="Chiriac C."/>
            <person name="Salcher M."/>
            <person name="Ghai R."/>
            <person name="Kavagutti S V."/>
        </authorList>
    </citation>
    <scope>NUCLEOTIDE SEQUENCE</scope>
</reference>
<name>A0A6J7X026_9CAUD</name>
<accession>A0A6J7X026</accession>
<dbReference type="EMBL" id="LR798292">
    <property type="protein sequence ID" value="CAB5220593.1"/>
    <property type="molecule type" value="Genomic_DNA"/>
</dbReference>
<feature type="compositionally biased region" description="Basic and acidic residues" evidence="1">
    <location>
        <begin position="650"/>
        <end position="669"/>
    </location>
</feature>
<feature type="compositionally biased region" description="Basic and acidic residues" evidence="1">
    <location>
        <begin position="20"/>
        <end position="30"/>
    </location>
</feature>
<feature type="compositionally biased region" description="Basic and acidic residues" evidence="1">
    <location>
        <begin position="37"/>
        <end position="48"/>
    </location>
</feature>
<feature type="compositionally biased region" description="Polar residues" evidence="1">
    <location>
        <begin position="280"/>
        <end position="289"/>
    </location>
</feature>
<feature type="region of interest" description="Disordered" evidence="1">
    <location>
        <begin position="648"/>
        <end position="690"/>
    </location>
</feature>
<feature type="compositionally biased region" description="Basic residues" evidence="1">
    <location>
        <begin position="670"/>
        <end position="680"/>
    </location>
</feature>
<feature type="compositionally biased region" description="Basic and acidic residues" evidence="1">
    <location>
        <begin position="758"/>
        <end position="780"/>
    </location>
</feature>
<feature type="compositionally biased region" description="Basic and acidic residues" evidence="1">
    <location>
        <begin position="481"/>
        <end position="497"/>
    </location>
</feature>
<feature type="compositionally biased region" description="Basic and acidic residues" evidence="1">
    <location>
        <begin position="355"/>
        <end position="370"/>
    </location>
</feature>
<sequence>MSEDKKSNIAKSSNPASHENLTKAKFEEGLSSRSKRLIRDERRVDSKSDALASAITKKPGVSKMGAAVRSDKPSEAKQIAKEKLSAISPSLGKSDHSCKYCDMLNDWKTYRKSNHMDKSYKMKPSPADVLDKGIWSDIQPGNPFNYSVTKRTGLQNEPACHIHATDGKHEFMGLFSLLGGKITENVLSRQGQFPPKDPRHKLLQKKARAVAAKHLLSKNDVENSELNKAKEYVPQKKVQSLSIQAPTMPKVNTPSVSKPADPTLKIRNPGPLNKSEPSEESNNQMASSQLQEIRHHLAEIFEHFNVQGNMPDWLKSKLTIANDYLATMSHYLDSNPELHEALSLGSSDGNPEPVSKSEDLTKGKNKREQRSLVYGNDANGARLSPKRMKMMQNLKRFLDSRHGVNVVTASGKRTDDGKLKEKKDIYQEPFDVFTSKGHEEEKARQEKIKEINEAKGKSPDYKPLKAKFDSINGKIKRIVKKHGDSPSDKEVGKKLAGLEEDLKEASKNLPRKRSDPKPDWRSGNFETQPSPDALVHETAHYYLQPEGRKLGDIQRAMDSDFGKIQSEYGHMQQKKTKEEIWPMAAENKIRRMLGMPANSSYVDDVKDKNKNITKQNVFPMSEHGRPVEQAVDGSGPRFVRGVVPAGTDKQATEEARQKMRIPFDQEAKNRKTKQEKRLGRKLTQDEEKKALALTPSQVQGLKNVNVPKKMSVDLMRQARLLPPELADQVDKINRGEIVAGKGGAWEKGTSPNAKINQRAREASKDPTRKDSKTLMRSEED</sequence>
<feature type="region of interest" description="Disordered" evidence="1">
    <location>
        <begin position="341"/>
        <end position="381"/>
    </location>
</feature>